<feature type="compositionally biased region" description="Low complexity" evidence="1">
    <location>
        <begin position="194"/>
        <end position="208"/>
    </location>
</feature>
<reference evidence="2" key="1">
    <citation type="submission" date="2023-04" db="EMBL/GenBank/DDBJ databases">
        <authorList>
            <consortium name="ELIXIR-Norway"/>
        </authorList>
    </citation>
    <scope>NUCLEOTIDE SEQUENCE [LARGE SCALE GENOMIC DNA]</scope>
</reference>
<gene>
    <name evidence="2" type="ORF">MRATA1EN1_LOCUS23181</name>
</gene>
<evidence type="ECO:0000313" key="2">
    <source>
        <dbReference type="EMBL" id="CAI9174219.1"/>
    </source>
</evidence>
<protein>
    <submittedName>
        <fullName evidence="2">Uncharacterized protein</fullName>
    </submittedName>
</protein>
<keyword evidence="3" id="KW-1185">Reference proteome</keyword>
<proteinExistence type="predicted"/>
<feature type="compositionally biased region" description="Basic residues" evidence="1">
    <location>
        <begin position="178"/>
        <end position="188"/>
    </location>
</feature>
<sequence>MLAELWFQRAPDSWRRTSTRSQPSASLFWLWWRGEAAPPADLLFVPSGRAAGLTCPTKESAGSSGGGGPALACAPGVGRPAPRRGHGVNVGPTPSTGARQQFSGRHQRPRGCGPRQARVPLGPARRAPNAQGAEKEFALFLKFWGKGSVRPGRWPNEAHGLGGRQRPKSWSRKGAGGLRRRHSPHCRRAPAPYPARQRVAAARELYED</sequence>
<name>A0ABN8ZKF0_RANTA</name>
<evidence type="ECO:0000256" key="1">
    <source>
        <dbReference type="SAM" id="MobiDB-lite"/>
    </source>
</evidence>
<dbReference type="EMBL" id="OX459940">
    <property type="protein sequence ID" value="CAI9174219.1"/>
    <property type="molecule type" value="Genomic_DNA"/>
</dbReference>
<feature type="region of interest" description="Disordered" evidence="1">
    <location>
        <begin position="154"/>
        <end position="208"/>
    </location>
</feature>
<organism evidence="2 3">
    <name type="scientific">Rangifer tarandus platyrhynchus</name>
    <name type="common">Svalbard reindeer</name>
    <dbReference type="NCBI Taxonomy" id="3082113"/>
    <lineage>
        <taxon>Eukaryota</taxon>
        <taxon>Metazoa</taxon>
        <taxon>Chordata</taxon>
        <taxon>Craniata</taxon>
        <taxon>Vertebrata</taxon>
        <taxon>Euteleostomi</taxon>
        <taxon>Mammalia</taxon>
        <taxon>Eutheria</taxon>
        <taxon>Laurasiatheria</taxon>
        <taxon>Artiodactyla</taxon>
        <taxon>Ruminantia</taxon>
        <taxon>Pecora</taxon>
        <taxon>Cervidae</taxon>
        <taxon>Odocoileinae</taxon>
        <taxon>Rangifer</taxon>
    </lineage>
</organism>
<accession>A0ABN8ZKF0</accession>
<feature type="compositionally biased region" description="Polar residues" evidence="1">
    <location>
        <begin position="92"/>
        <end position="104"/>
    </location>
</feature>
<feature type="region of interest" description="Disordered" evidence="1">
    <location>
        <begin position="83"/>
        <end position="131"/>
    </location>
</feature>
<dbReference type="Proteomes" id="UP001176941">
    <property type="component" value="Chromosome 4"/>
</dbReference>
<evidence type="ECO:0000313" key="3">
    <source>
        <dbReference type="Proteomes" id="UP001176941"/>
    </source>
</evidence>